<keyword evidence="3" id="KW-1185">Reference proteome</keyword>
<comment type="caution">
    <text evidence="2">The sequence shown here is derived from an EMBL/GenBank/DDBJ whole genome shotgun (WGS) entry which is preliminary data.</text>
</comment>
<organism evidence="2 3">
    <name type="scientific">Dovyalis caffra</name>
    <dbReference type="NCBI Taxonomy" id="77055"/>
    <lineage>
        <taxon>Eukaryota</taxon>
        <taxon>Viridiplantae</taxon>
        <taxon>Streptophyta</taxon>
        <taxon>Embryophyta</taxon>
        <taxon>Tracheophyta</taxon>
        <taxon>Spermatophyta</taxon>
        <taxon>Magnoliopsida</taxon>
        <taxon>eudicotyledons</taxon>
        <taxon>Gunneridae</taxon>
        <taxon>Pentapetalae</taxon>
        <taxon>rosids</taxon>
        <taxon>fabids</taxon>
        <taxon>Malpighiales</taxon>
        <taxon>Salicaceae</taxon>
        <taxon>Flacourtieae</taxon>
        <taxon>Dovyalis</taxon>
    </lineage>
</organism>
<dbReference type="Pfam" id="PF12680">
    <property type="entry name" value="SnoaL_2"/>
    <property type="match status" value="1"/>
</dbReference>
<dbReference type="InterPro" id="IPR037401">
    <property type="entry name" value="SnoaL-like"/>
</dbReference>
<name>A0AAV1R4Y6_9ROSI</name>
<evidence type="ECO:0000313" key="3">
    <source>
        <dbReference type="Proteomes" id="UP001314170"/>
    </source>
</evidence>
<evidence type="ECO:0000259" key="1">
    <source>
        <dbReference type="Pfam" id="PF12680"/>
    </source>
</evidence>
<proteinExistence type="predicted"/>
<sequence length="259" mass="28513">LIIRQSEGHSCKITSNCIGCFRRFYDGLNSHDLVTVEELIAENCVYEDLIFPRPCVGRKAVLEFFQQFFDSTSTDLDFVIDDISGEDSLAVGVIWHLGQEAARARGFGPSSATMLITSIPSSLLSSNPLTLHFSKTPTSTPPLTIPHASNIFTTTWTRSITWTPQTLTKVSSSNHQTVTVATSSPTSTEDVSALKSAPDVVKGFYEGINGHDLASVEELIAENCVYEDLIFPRPFVGRQVAIRGVTWLLQQFPQLADRL</sequence>
<gene>
    <name evidence="2" type="ORF">DCAF_LOCUS5587</name>
</gene>
<dbReference type="SUPFAM" id="SSF54427">
    <property type="entry name" value="NTF2-like"/>
    <property type="match status" value="2"/>
</dbReference>
<evidence type="ECO:0000313" key="2">
    <source>
        <dbReference type="EMBL" id="CAK7327869.1"/>
    </source>
</evidence>
<dbReference type="Proteomes" id="UP001314170">
    <property type="component" value="Unassembled WGS sequence"/>
</dbReference>
<dbReference type="EMBL" id="CAWUPB010000870">
    <property type="protein sequence ID" value="CAK7327869.1"/>
    <property type="molecule type" value="Genomic_DNA"/>
</dbReference>
<dbReference type="PANTHER" id="PTHR33698">
    <property type="entry name" value="NUCLEAR TRANSPORT FACTOR 2 (NTF2)-LIKE PROTEIN"/>
    <property type="match status" value="1"/>
</dbReference>
<accession>A0AAV1R4Y6</accession>
<dbReference type="InterPro" id="IPR032710">
    <property type="entry name" value="NTF2-like_dom_sf"/>
</dbReference>
<reference evidence="2 3" key="1">
    <citation type="submission" date="2024-01" db="EMBL/GenBank/DDBJ databases">
        <authorList>
            <person name="Waweru B."/>
        </authorList>
    </citation>
    <scope>NUCLEOTIDE SEQUENCE [LARGE SCALE GENOMIC DNA]</scope>
</reference>
<feature type="domain" description="SnoaL-like" evidence="1">
    <location>
        <begin position="22"/>
        <end position="98"/>
    </location>
</feature>
<dbReference type="PANTHER" id="PTHR33698:SF3">
    <property type="entry name" value="OS09G0266000 PROTEIN"/>
    <property type="match status" value="1"/>
</dbReference>
<dbReference type="Gene3D" id="3.10.450.50">
    <property type="match status" value="2"/>
</dbReference>
<dbReference type="AlphaFoldDB" id="A0AAV1R4Y6"/>
<protein>
    <recommendedName>
        <fullName evidence="1">SnoaL-like domain-containing protein</fullName>
    </recommendedName>
</protein>
<feature type="non-terminal residue" evidence="2">
    <location>
        <position position="1"/>
    </location>
</feature>